<evidence type="ECO:0008006" key="5">
    <source>
        <dbReference type="Google" id="ProtNLM"/>
    </source>
</evidence>
<dbReference type="OrthoDB" id="306663at2157"/>
<keyword evidence="4" id="KW-1185">Reference proteome</keyword>
<dbReference type="STRING" id="660517.SAMN04487946_101266"/>
<proteinExistence type="predicted"/>
<gene>
    <name evidence="3" type="ORF">SAMN04487946_101266</name>
</gene>
<dbReference type="InterPro" id="IPR055690">
    <property type="entry name" value="DUF7266"/>
</dbReference>
<sequence length="188" mass="19489">MTLLTRVCRALTGDSGTDRGLSPVVGKTLELGIGVLFVALLTATFFGGLVPDYRATVGAELGDRALVAAGDRLETAAPSERFDRIDRRVTVPLPETIRGDAYRIVAADDAGDPTLRLVHPHPSIGGRLRLAIPRRASISGSWTSSSPSWATVSVTEESFAVRLVDGGGLGTDASTATPVPTPSPGGSP</sequence>
<name>A0A1H3CYI3_9EURY</name>
<reference evidence="4" key="1">
    <citation type="submission" date="2016-10" db="EMBL/GenBank/DDBJ databases">
        <authorList>
            <person name="Varghese N."/>
            <person name="Submissions S."/>
        </authorList>
    </citation>
    <scope>NUCLEOTIDE SEQUENCE [LARGE SCALE GENOMIC DNA]</scope>
    <source>
        <strain evidence="4">CGMCC 1.10118</strain>
    </source>
</reference>
<keyword evidence="2" id="KW-0812">Transmembrane</keyword>
<dbReference type="RefSeq" id="WP_089764287.1">
    <property type="nucleotide sequence ID" value="NZ_FNPB01000001.1"/>
</dbReference>
<evidence type="ECO:0000256" key="2">
    <source>
        <dbReference type="SAM" id="Phobius"/>
    </source>
</evidence>
<protein>
    <recommendedName>
        <fullName evidence="5">Flagellin N-terminal-like domain-containing protein</fullName>
    </recommendedName>
</protein>
<feature type="transmembrane region" description="Helical" evidence="2">
    <location>
        <begin position="31"/>
        <end position="50"/>
    </location>
</feature>
<feature type="compositionally biased region" description="Pro residues" evidence="1">
    <location>
        <begin position="179"/>
        <end position="188"/>
    </location>
</feature>
<accession>A0A1H3CYI3</accession>
<organism evidence="3 4">
    <name type="scientific">Halobellus clavatus</name>
    <dbReference type="NCBI Taxonomy" id="660517"/>
    <lineage>
        <taxon>Archaea</taxon>
        <taxon>Methanobacteriati</taxon>
        <taxon>Methanobacteriota</taxon>
        <taxon>Stenosarchaea group</taxon>
        <taxon>Halobacteria</taxon>
        <taxon>Halobacteriales</taxon>
        <taxon>Haloferacaceae</taxon>
        <taxon>Halobellus</taxon>
    </lineage>
</organism>
<keyword evidence="2" id="KW-0472">Membrane</keyword>
<dbReference type="Pfam" id="PF23928">
    <property type="entry name" value="DUF7266"/>
    <property type="match status" value="1"/>
</dbReference>
<dbReference type="AlphaFoldDB" id="A0A1H3CYI3"/>
<feature type="region of interest" description="Disordered" evidence="1">
    <location>
        <begin position="165"/>
        <end position="188"/>
    </location>
</feature>
<evidence type="ECO:0000256" key="1">
    <source>
        <dbReference type="SAM" id="MobiDB-lite"/>
    </source>
</evidence>
<evidence type="ECO:0000313" key="3">
    <source>
        <dbReference type="EMBL" id="SDX59177.1"/>
    </source>
</evidence>
<keyword evidence="2" id="KW-1133">Transmembrane helix</keyword>
<evidence type="ECO:0000313" key="4">
    <source>
        <dbReference type="Proteomes" id="UP000199170"/>
    </source>
</evidence>
<dbReference type="Proteomes" id="UP000199170">
    <property type="component" value="Unassembled WGS sequence"/>
</dbReference>
<dbReference type="EMBL" id="FNPB01000001">
    <property type="protein sequence ID" value="SDX59177.1"/>
    <property type="molecule type" value="Genomic_DNA"/>
</dbReference>